<dbReference type="RefSeq" id="WP_378139061.1">
    <property type="nucleotide sequence ID" value="NZ_JBHSEF010000008.1"/>
</dbReference>
<evidence type="ECO:0000256" key="5">
    <source>
        <dbReference type="ARBA" id="ARBA00022729"/>
    </source>
</evidence>
<dbReference type="InterPro" id="IPR023059">
    <property type="entry name" value="Foldase_PrsA"/>
</dbReference>
<comment type="similarity">
    <text evidence="3 11">Belongs to the PrsA family.</text>
</comment>
<evidence type="ECO:0000256" key="10">
    <source>
        <dbReference type="ARBA" id="ARBA00023288"/>
    </source>
</evidence>
<dbReference type="InterPro" id="IPR023058">
    <property type="entry name" value="PPIase_PpiC_CS"/>
</dbReference>
<evidence type="ECO:0000259" key="14">
    <source>
        <dbReference type="PROSITE" id="PS50198"/>
    </source>
</evidence>
<evidence type="ECO:0000313" key="15">
    <source>
        <dbReference type="EMBL" id="MFC4353558.1"/>
    </source>
</evidence>
<evidence type="ECO:0000256" key="6">
    <source>
        <dbReference type="ARBA" id="ARBA00023110"/>
    </source>
</evidence>
<dbReference type="InterPro" id="IPR046357">
    <property type="entry name" value="PPIase_dom_sf"/>
</dbReference>
<keyword evidence="4 11" id="KW-1003">Cell membrane</keyword>
<keyword evidence="10 11" id="KW-0449">Lipoprotein</keyword>
<feature type="coiled-coil region" evidence="12">
    <location>
        <begin position="113"/>
        <end position="140"/>
    </location>
</feature>
<keyword evidence="9 11" id="KW-0413">Isomerase</keyword>
<keyword evidence="5 11" id="KW-0732">Signal</keyword>
<dbReference type="GO" id="GO:0003755">
    <property type="term" value="F:peptidyl-prolyl cis-trans isomerase activity"/>
    <property type="evidence" value="ECO:0007669"/>
    <property type="project" value="UniProtKB-EC"/>
</dbReference>
<keyword evidence="8 11" id="KW-0564">Palmitate</keyword>
<comment type="caution">
    <text evidence="15">The sequence shown here is derived from an EMBL/GenBank/DDBJ whole genome shotgun (WGS) entry which is preliminary data.</text>
</comment>
<feature type="domain" description="PpiC" evidence="14">
    <location>
        <begin position="138"/>
        <end position="228"/>
    </location>
</feature>
<sequence>MKKIVVTTALAASIFALGACSDEESTSQVVVSSEFGDITQEDLYNEMKASIGDQALQLLMIEKTLDSKYDVSDEQVQAALDADKEEYGENFEAYIAQQGYNEESYKKFLKLNLLQEEALIENVEASEEEIQAKYDAQKTEVNARHILVEDEAIANEVKQKLEDGGDFAELAKEYSTEPQAQTSGGDLGWFGKGQMVPEFEEVAFSLEPGVISDPVQTSFGFHIIEVVEKRDIEKSYEDMKEELAREVKLEKADTNALFGKVAQLMKDGNVEIKDEDLNAALANFLDYEEPAAKETTEEDSAE</sequence>
<evidence type="ECO:0000256" key="11">
    <source>
        <dbReference type="HAMAP-Rule" id="MF_01145"/>
    </source>
</evidence>
<comment type="function">
    <text evidence="11">Plays a major role in protein secretion by helping the post-translocational extracellular folding of several secreted proteins.</text>
</comment>
<dbReference type="PANTHER" id="PTHR47245">
    <property type="entry name" value="PEPTIDYLPROLYL ISOMERASE"/>
    <property type="match status" value="1"/>
</dbReference>
<dbReference type="Proteomes" id="UP001595733">
    <property type="component" value="Unassembled WGS sequence"/>
</dbReference>
<gene>
    <name evidence="11" type="primary">prsA</name>
    <name evidence="15" type="ORF">ACFO0S_00595</name>
</gene>
<evidence type="ECO:0000256" key="7">
    <source>
        <dbReference type="ARBA" id="ARBA00023136"/>
    </source>
</evidence>
<keyword evidence="7 11" id="KW-0472">Membrane</keyword>
<dbReference type="PROSITE" id="PS50198">
    <property type="entry name" value="PPIC_PPIASE_2"/>
    <property type="match status" value="1"/>
</dbReference>
<evidence type="ECO:0000256" key="8">
    <source>
        <dbReference type="ARBA" id="ARBA00023139"/>
    </source>
</evidence>
<evidence type="ECO:0000256" key="4">
    <source>
        <dbReference type="ARBA" id="ARBA00022475"/>
    </source>
</evidence>
<evidence type="ECO:0000256" key="13">
    <source>
        <dbReference type="SAM" id="SignalP"/>
    </source>
</evidence>
<dbReference type="PROSITE" id="PS51257">
    <property type="entry name" value="PROKAR_LIPOPROTEIN"/>
    <property type="match status" value="1"/>
</dbReference>
<organism evidence="15 16">
    <name type="scientific">Chryseomicrobium palamuruense</name>
    <dbReference type="NCBI Taxonomy" id="682973"/>
    <lineage>
        <taxon>Bacteria</taxon>
        <taxon>Bacillati</taxon>
        <taxon>Bacillota</taxon>
        <taxon>Bacilli</taxon>
        <taxon>Bacillales</taxon>
        <taxon>Caryophanaceae</taxon>
        <taxon>Chryseomicrobium</taxon>
    </lineage>
</organism>
<comment type="subcellular location">
    <subcellularLocation>
        <location evidence="2 11">Cell membrane</location>
        <topology evidence="2 11">Lipid-anchor</topology>
    </subcellularLocation>
</comment>
<evidence type="ECO:0000256" key="3">
    <source>
        <dbReference type="ARBA" id="ARBA00006071"/>
    </source>
</evidence>
<dbReference type="EMBL" id="JBHSEF010000008">
    <property type="protein sequence ID" value="MFC4353558.1"/>
    <property type="molecule type" value="Genomic_DNA"/>
</dbReference>
<feature type="signal peptide" evidence="13">
    <location>
        <begin position="1"/>
        <end position="18"/>
    </location>
</feature>
<dbReference type="SUPFAM" id="SSF54534">
    <property type="entry name" value="FKBP-like"/>
    <property type="match status" value="1"/>
</dbReference>
<keyword evidence="6 11" id="KW-0697">Rotamase</keyword>
<dbReference type="SUPFAM" id="SSF109998">
    <property type="entry name" value="Triger factor/SurA peptide-binding domain-like"/>
    <property type="match status" value="1"/>
</dbReference>
<accession>A0ABV8UQJ9</accession>
<evidence type="ECO:0000313" key="16">
    <source>
        <dbReference type="Proteomes" id="UP001595733"/>
    </source>
</evidence>
<dbReference type="Pfam" id="PF00639">
    <property type="entry name" value="Rotamase"/>
    <property type="match status" value="1"/>
</dbReference>
<evidence type="ECO:0000256" key="2">
    <source>
        <dbReference type="ARBA" id="ARBA00004193"/>
    </source>
</evidence>
<dbReference type="PANTHER" id="PTHR47245:SF1">
    <property type="entry name" value="FOLDASE PROTEIN PRSA"/>
    <property type="match status" value="1"/>
</dbReference>
<protein>
    <recommendedName>
        <fullName evidence="11">Foldase protein PrsA</fullName>
        <ecNumber evidence="11">5.2.1.8</ecNumber>
    </recommendedName>
</protein>
<proteinExistence type="inferred from homology"/>
<dbReference type="Gene3D" id="3.10.50.40">
    <property type="match status" value="1"/>
</dbReference>
<dbReference type="EC" id="5.2.1.8" evidence="11"/>
<comment type="catalytic activity">
    <reaction evidence="1 11">
        <text>[protein]-peptidylproline (omega=180) = [protein]-peptidylproline (omega=0)</text>
        <dbReference type="Rhea" id="RHEA:16237"/>
        <dbReference type="Rhea" id="RHEA-COMP:10747"/>
        <dbReference type="Rhea" id="RHEA-COMP:10748"/>
        <dbReference type="ChEBI" id="CHEBI:83833"/>
        <dbReference type="ChEBI" id="CHEBI:83834"/>
        <dbReference type="EC" id="5.2.1.8"/>
    </reaction>
</comment>
<dbReference type="InterPro" id="IPR027304">
    <property type="entry name" value="Trigger_fact/SurA_dom_sf"/>
</dbReference>
<dbReference type="HAMAP" id="MF_01145">
    <property type="entry name" value="Foldase_PrsA"/>
    <property type="match status" value="1"/>
</dbReference>
<name>A0ABV8UQJ9_9BACL</name>
<reference evidence="16" key="1">
    <citation type="journal article" date="2019" name="Int. J. Syst. Evol. Microbiol.">
        <title>The Global Catalogue of Microorganisms (GCM) 10K type strain sequencing project: providing services to taxonomists for standard genome sequencing and annotation.</title>
        <authorList>
            <consortium name="The Broad Institute Genomics Platform"/>
            <consortium name="The Broad Institute Genome Sequencing Center for Infectious Disease"/>
            <person name="Wu L."/>
            <person name="Ma J."/>
        </authorList>
    </citation>
    <scope>NUCLEOTIDE SEQUENCE [LARGE SCALE GENOMIC DNA]</scope>
    <source>
        <strain evidence="16">CCUG 50353</strain>
    </source>
</reference>
<evidence type="ECO:0000256" key="9">
    <source>
        <dbReference type="ARBA" id="ARBA00023235"/>
    </source>
</evidence>
<keyword evidence="16" id="KW-1185">Reference proteome</keyword>
<keyword evidence="12" id="KW-0175">Coiled coil</keyword>
<dbReference type="InterPro" id="IPR000297">
    <property type="entry name" value="PPIase_PpiC"/>
</dbReference>
<evidence type="ECO:0000256" key="12">
    <source>
        <dbReference type="SAM" id="Coils"/>
    </source>
</evidence>
<dbReference type="InterPro" id="IPR050245">
    <property type="entry name" value="PrsA_foldase"/>
</dbReference>
<evidence type="ECO:0000256" key="1">
    <source>
        <dbReference type="ARBA" id="ARBA00000971"/>
    </source>
</evidence>
<feature type="chain" id="PRO_5046359645" description="Foldase protein PrsA" evidence="13">
    <location>
        <begin position="19"/>
        <end position="302"/>
    </location>
</feature>
<dbReference type="PROSITE" id="PS01096">
    <property type="entry name" value="PPIC_PPIASE_1"/>
    <property type="match status" value="1"/>
</dbReference>